<keyword evidence="3" id="KW-1185">Reference proteome</keyword>
<evidence type="ECO:0000259" key="1">
    <source>
        <dbReference type="PROSITE" id="PS50181"/>
    </source>
</evidence>
<dbReference type="Pfam" id="PF12937">
    <property type="entry name" value="F-box-like"/>
    <property type="match status" value="1"/>
</dbReference>
<accession>A0A4V2MXA7</accession>
<name>A0A4V2MXA7_9APHY</name>
<dbReference type="CDD" id="cd09917">
    <property type="entry name" value="F-box_SF"/>
    <property type="match status" value="1"/>
</dbReference>
<dbReference type="EMBL" id="RWJN01000041">
    <property type="protein sequence ID" value="TCD69467.1"/>
    <property type="molecule type" value="Genomic_DNA"/>
</dbReference>
<feature type="domain" description="F-box" evidence="1">
    <location>
        <begin position="10"/>
        <end position="56"/>
    </location>
</feature>
<dbReference type="OrthoDB" id="2788844at2759"/>
<proteinExistence type="predicted"/>
<protein>
    <recommendedName>
        <fullName evidence="1">F-box domain-containing protein</fullName>
    </recommendedName>
</protein>
<sequence length="296" mass="33453">MIYKHERSQRIKGEDLPNEILLQIYPYMPLQGLIAARGVDRRWRSLVSQAYIYPIRQRLLELYLYCLEKPAFLDSRPDVIPHIIPYDRDDYLKFLPDVIPEEFELWIREWPAYGVIGWIWPGLKERLGVCKDWSFTCRCNCIGHCPPFVKTITFHQRVANGASGGLDLSSSSDGILFHAAAYLPVGTDITLAGDISWLDEGENEMVSIELTVMCVCTCTSDGRRYWLVLDGKRGGEKMKGVVYLGNGGVDLKSEDIVSQSWPDFLQLELDCAKPCTHPGGPCSAVDELLHSPKLGL</sequence>
<dbReference type="InterPro" id="IPR001810">
    <property type="entry name" value="F-box_dom"/>
</dbReference>
<gene>
    <name evidence="2" type="ORF">EIP91_007593</name>
</gene>
<dbReference type="Proteomes" id="UP000292702">
    <property type="component" value="Unassembled WGS sequence"/>
</dbReference>
<dbReference type="SUPFAM" id="SSF81383">
    <property type="entry name" value="F-box domain"/>
    <property type="match status" value="1"/>
</dbReference>
<reference evidence="2 3" key="1">
    <citation type="submission" date="2018-11" db="EMBL/GenBank/DDBJ databases">
        <title>Genome assembly of Steccherinum ochraceum LE-BIN_3174, the white-rot fungus of the Steccherinaceae family (The Residual Polyporoid clade, Polyporales, Basidiomycota).</title>
        <authorList>
            <person name="Fedorova T.V."/>
            <person name="Glazunova O.A."/>
            <person name="Landesman E.O."/>
            <person name="Moiseenko K.V."/>
            <person name="Psurtseva N.V."/>
            <person name="Savinova O.S."/>
            <person name="Shakhova N.V."/>
            <person name="Tyazhelova T.V."/>
            <person name="Vasina D.V."/>
        </authorList>
    </citation>
    <scope>NUCLEOTIDE SEQUENCE [LARGE SCALE GENOMIC DNA]</scope>
    <source>
        <strain evidence="2 3">LE-BIN_3174</strain>
    </source>
</reference>
<comment type="caution">
    <text evidence="2">The sequence shown here is derived from an EMBL/GenBank/DDBJ whole genome shotgun (WGS) entry which is preliminary data.</text>
</comment>
<evidence type="ECO:0000313" key="2">
    <source>
        <dbReference type="EMBL" id="TCD69467.1"/>
    </source>
</evidence>
<dbReference type="Gene3D" id="1.20.1280.50">
    <property type="match status" value="1"/>
</dbReference>
<organism evidence="2 3">
    <name type="scientific">Steccherinum ochraceum</name>
    <dbReference type="NCBI Taxonomy" id="92696"/>
    <lineage>
        <taxon>Eukaryota</taxon>
        <taxon>Fungi</taxon>
        <taxon>Dikarya</taxon>
        <taxon>Basidiomycota</taxon>
        <taxon>Agaricomycotina</taxon>
        <taxon>Agaricomycetes</taxon>
        <taxon>Polyporales</taxon>
        <taxon>Steccherinaceae</taxon>
        <taxon>Steccherinum</taxon>
    </lineage>
</organism>
<dbReference type="AlphaFoldDB" id="A0A4V2MXA7"/>
<dbReference type="PROSITE" id="PS50181">
    <property type="entry name" value="FBOX"/>
    <property type="match status" value="1"/>
</dbReference>
<evidence type="ECO:0000313" key="3">
    <source>
        <dbReference type="Proteomes" id="UP000292702"/>
    </source>
</evidence>
<dbReference type="InterPro" id="IPR036047">
    <property type="entry name" value="F-box-like_dom_sf"/>
</dbReference>